<dbReference type="PANTHER" id="PTHR30026">
    <property type="entry name" value="OUTER MEMBRANE PROTEIN TOLC"/>
    <property type="match status" value="1"/>
</dbReference>
<keyword evidence="4" id="KW-0812">Transmembrane</keyword>
<evidence type="ECO:0000256" key="4">
    <source>
        <dbReference type="ARBA" id="ARBA00022692"/>
    </source>
</evidence>
<comment type="caution">
    <text evidence="8">The sequence shown here is derived from an EMBL/GenBank/DDBJ whole genome shotgun (WGS) entry which is preliminary data.</text>
</comment>
<dbReference type="EMBL" id="CAJVAF010000019">
    <property type="protein sequence ID" value="CAG7588979.1"/>
    <property type="molecule type" value="Genomic_DNA"/>
</dbReference>
<dbReference type="GO" id="GO:1990281">
    <property type="term" value="C:efflux pump complex"/>
    <property type="evidence" value="ECO:0007669"/>
    <property type="project" value="TreeGrafter"/>
</dbReference>
<keyword evidence="2" id="KW-0813">Transport</keyword>
<dbReference type="InterPro" id="IPR051906">
    <property type="entry name" value="TolC-like"/>
</dbReference>
<evidence type="ECO:0000313" key="8">
    <source>
        <dbReference type="EMBL" id="CAG7588979.1"/>
    </source>
</evidence>
<dbReference type="GO" id="GO:0015288">
    <property type="term" value="F:porin activity"/>
    <property type="evidence" value="ECO:0007669"/>
    <property type="project" value="TreeGrafter"/>
</dbReference>
<name>A0A8S4BZK2_9ACAR</name>
<protein>
    <submittedName>
        <fullName evidence="8">TolC outer membrane family protein</fullName>
    </submittedName>
</protein>
<keyword evidence="5" id="KW-0472">Membrane</keyword>
<proteinExistence type="predicted"/>
<dbReference type="InterPro" id="IPR003423">
    <property type="entry name" value="OMP_efflux"/>
</dbReference>
<keyword evidence="6" id="KW-0998">Cell outer membrane</keyword>
<evidence type="ECO:0000313" key="9">
    <source>
        <dbReference type="Proteomes" id="UP000837675"/>
    </source>
</evidence>
<evidence type="ECO:0000256" key="6">
    <source>
        <dbReference type="ARBA" id="ARBA00023237"/>
    </source>
</evidence>
<accession>A0A8S4BZK2</accession>
<dbReference type="SUPFAM" id="SSF56954">
    <property type="entry name" value="Outer membrane efflux proteins (OEP)"/>
    <property type="match status" value="1"/>
</dbReference>
<feature type="chain" id="PRO_5035907223" evidence="7">
    <location>
        <begin position="23"/>
        <end position="425"/>
    </location>
</feature>
<dbReference type="Proteomes" id="UP000837675">
    <property type="component" value="Unassembled WGS sequence"/>
</dbReference>
<keyword evidence="3" id="KW-1134">Transmembrane beta strand</keyword>
<reference evidence="8" key="1">
    <citation type="submission" date="2021-06" db="EMBL/GenBank/DDBJ databases">
        <authorList>
            <person name="Nardi T."/>
            <person name="Nardi T."/>
        </authorList>
    </citation>
    <scope>NUCLEOTIDE SEQUENCE</scope>
</reference>
<dbReference type="PANTHER" id="PTHR30026:SF20">
    <property type="entry name" value="OUTER MEMBRANE PROTEIN TOLC"/>
    <property type="match status" value="1"/>
</dbReference>
<keyword evidence="9" id="KW-1185">Reference proteome</keyword>
<organism evidence="8 9">
    <name type="scientific">Hyalomma marginatum</name>
    <dbReference type="NCBI Taxonomy" id="34627"/>
    <lineage>
        <taxon>Eukaryota</taxon>
        <taxon>Metazoa</taxon>
        <taxon>Ecdysozoa</taxon>
        <taxon>Arthropoda</taxon>
        <taxon>Chelicerata</taxon>
        <taxon>Arachnida</taxon>
        <taxon>Acari</taxon>
        <taxon>Parasitiformes</taxon>
        <taxon>Ixodida</taxon>
        <taxon>Ixodoidea</taxon>
        <taxon>Ixodidae</taxon>
        <taxon>Hyalomminae</taxon>
        <taxon>Hyalomma</taxon>
    </lineage>
</organism>
<sequence length="425" mass="47445">MNTSKLAMFVACLSMFSISANAEYTEYKIKDAIEDAKLNNQELQIIDKNLSVRKLDRYRAASGFWPVAGAEASKTEGKISPTATTNYQDFNSFDKALYVQQELFAGGKTLAQMKIANSTVNAAELDFYSKTANVFLKVIDAYHEVILARRIYKISLNNEEGMRNRLEQIKTRFRVGEVTKTDVSWAKHSLAKAVTEKEKAFGDMKTAEANFTYIIGKVPGHDLVYVQASKINTPKDFETFATAVRQANLNLRIAQEQLHASKTSIAVAASALMPTVTARMSVRDSQSSGQKGKTYALRVSMPLFNCNSYVDIKEARYKVRGAEAILNNTLGEVEQNIVQIWNQNQVAISQINSVKEALAAAQDALEGVQQEYKVGTKTTLDLLDSEQRLFEAQISQEKVNKALIISAFQMKALMGELHYFDFQNL</sequence>
<evidence type="ECO:0000256" key="7">
    <source>
        <dbReference type="SAM" id="SignalP"/>
    </source>
</evidence>
<gene>
    <name evidence="8" type="ORF">MHYMCMPASI_00070</name>
</gene>
<feature type="signal peptide" evidence="7">
    <location>
        <begin position="1"/>
        <end position="22"/>
    </location>
</feature>
<comment type="subcellular location">
    <subcellularLocation>
        <location evidence="1">Cell outer membrane</location>
    </subcellularLocation>
</comment>
<dbReference type="Gene3D" id="1.20.1600.10">
    <property type="entry name" value="Outer membrane efflux proteins (OEP)"/>
    <property type="match status" value="1"/>
</dbReference>
<evidence type="ECO:0000256" key="2">
    <source>
        <dbReference type="ARBA" id="ARBA00022448"/>
    </source>
</evidence>
<evidence type="ECO:0000256" key="1">
    <source>
        <dbReference type="ARBA" id="ARBA00004442"/>
    </source>
</evidence>
<dbReference type="GO" id="GO:0015562">
    <property type="term" value="F:efflux transmembrane transporter activity"/>
    <property type="evidence" value="ECO:0007669"/>
    <property type="project" value="InterPro"/>
</dbReference>
<dbReference type="Pfam" id="PF02321">
    <property type="entry name" value="OEP"/>
    <property type="match status" value="2"/>
</dbReference>
<keyword evidence="7" id="KW-0732">Signal</keyword>
<dbReference type="AlphaFoldDB" id="A0A8S4BZK2"/>
<evidence type="ECO:0000256" key="3">
    <source>
        <dbReference type="ARBA" id="ARBA00022452"/>
    </source>
</evidence>
<evidence type="ECO:0000256" key="5">
    <source>
        <dbReference type="ARBA" id="ARBA00023136"/>
    </source>
</evidence>